<organism evidence="2 3">
    <name type="scientific">Cupriavidus pauculus</name>
    <dbReference type="NCBI Taxonomy" id="82633"/>
    <lineage>
        <taxon>Bacteria</taxon>
        <taxon>Pseudomonadati</taxon>
        <taxon>Pseudomonadota</taxon>
        <taxon>Betaproteobacteria</taxon>
        <taxon>Burkholderiales</taxon>
        <taxon>Burkholderiaceae</taxon>
        <taxon>Cupriavidus</taxon>
    </lineage>
</organism>
<keyword evidence="2" id="KW-0540">Nuclease</keyword>
<dbReference type="KEGG" id="cpau:EHF44_00215"/>
<keyword evidence="2" id="KW-0378">Hydrolase</keyword>
<dbReference type="Proteomes" id="UP000270411">
    <property type="component" value="Plasmid unnamed1"/>
</dbReference>
<dbReference type="Pfam" id="PF13391">
    <property type="entry name" value="HNH_2"/>
    <property type="match status" value="1"/>
</dbReference>
<protein>
    <submittedName>
        <fullName evidence="2">HNH endonuclease</fullName>
    </submittedName>
</protein>
<dbReference type="InterPro" id="IPR003615">
    <property type="entry name" value="HNH_nuc"/>
</dbReference>
<dbReference type="GO" id="GO:0004519">
    <property type="term" value="F:endonuclease activity"/>
    <property type="evidence" value="ECO:0007669"/>
    <property type="project" value="UniProtKB-KW"/>
</dbReference>
<evidence type="ECO:0000259" key="1">
    <source>
        <dbReference type="Pfam" id="PF13391"/>
    </source>
</evidence>
<sequence>MDRDPDTLQQVTQSHLEAAADAWQAGERVPGLASHSPWEALIAGQWYPNKAILALAHRLAGFGDLTAKTLAGAAVRRRLVALDIPLRNARQETSSDTRPDWSRLQAHHVEAGAAELSRELEHLISIKQIAHKPHETGWRVGVNGLWIGPYTLGTAACDVAGLRFEREMTPVEYAQYRAHLESLGFPVKRGRTPTRTKPTWGAGELRAAAAALVGRDLEAADAAEGESEPLQVVLDGRAYPASDLLGLPAGQTPSAQDLTAIAEAGGALRAAPDPVDDALEALAAQSGLPTEAARQVRGRIGQGRFRDALLQVHGRCVLTGIATPAVLRAAHIHRWADCADTPTARHDIDNGLLLAANLDCLFETGLIAFHDDGQILISPELDEAARDALGLRPELRLAVVPSAGQRGYLAKHRARTRAMRGASA</sequence>
<dbReference type="OrthoDB" id="9811869at2"/>
<keyword evidence="2" id="KW-0255">Endonuclease</keyword>
<evidence type="ECO:0000313" key="2">
    <source>
        <dbReference type="EMBL" id="AZG11951.1"/>
    </source>
</evidence>
<dbReference type="AlphaFoldDB" id="A0A3G8GUQ8"/>
<name>A0A3G8GUQ8_9BURK</name>
<accession>A0A3G8GUQ8</accession>
<feature type="domain" description="HNH nuclease" evidence="1">
    <location>
        <begin position="316"/>
        <end position="370"/>
    </location>
</feature>
<evidence type="ECO:0000313" key="3">
    <source>
        <dbReference type="Proteomes" id="UP000270411"/>
    </source>
</evidence>
<gene>
    <name evidence="2" type="ORF">EHF44_00215</name>
</gene>
<proteinExistence type="predicted"/>
<geneLocation type="plasmid" evidence="2">
    <name>unnamed1</name>
</geneLocation>
<dbReference type="EMBL" id="CP033968">
    <property type="protein sequence ID" value="AZG11951.1"/>
    <property type="molecule type" value="Genomic_DNA"/>
</dbReference>
<dbReference type="RefSeq" id="WP_124682090.1">
    <property type="nucleotide sequence ID" value="NZ_CP033968.1"/>
</dbReference>
<keyword evidence="2" id="KW-0614">Plasmid</keyword>
<reference evidence="3" key="1">
    <citation type="submission" date="2018-11" db="EMBL/GenBank/DDBJ databases">
        <title>FDA dAtabase for Regulatory Grade micrObial Sequences (FDA-ARGOS): Supporting development and validation of Infectious Disease Dx tests.</title>
        <authorList>
            <person name="Goldberg B."/>
            <person name="Campos J."/>
            <person name="Tallon L."/>
            <person name="Sadzewicz L."/>
            <person name="Zhao X."/>
            <person name="Vavikolanu K."/>
            <person name="Mehta A."/>
            <person name="Aluvathingal J."/>
            <person name="Nadendla S."/>
            <person name="Geyer C."/>
            <person name="Nandy P."/>
            <person name="Yan Y."/>
            <person name="Sichtig H."/>
        </authorList>
    </citation>
    <scope>NUCLEOTIDE SEQUENCE [LARGE SCALE GENOMIC DNA]</scope>
    <source>
        <strain evidence="3">FDAARGOS_614</strain>
        <plasmid evidence="3">unnamed1</plasmid>
    </source>
</reference>